<accession>A0A1F5EBL4</accession>
<organism evidence="2 3">
    <name type="scientific">Candidatus Berkelbacteria bacterium RIFCSPLOWO2_01_FULL_50_28</name>
    <dbReference type="NCBI Taxonomy" id="1797471"/>
    <lineage>
        <taxon>Bacteria</taxon>
        <taxon>Candidatus Berkelbacteria</taxon>
    </lineage>
</organism>
<feature type="transmembrane region" description="Helical" evidence="1">
    <location>
        <begin position="16"/>
        <end position="40"/>
    </location>
</feature>
<keyword evidence="1" id="KW-0472">Membrane</keyword>
<proteinExistence type="predicted"/>
<dbReference type="AlphaFoldDB" id="A0A1F5EBL4"/>
<dbReference type="STRING" id="1797471.A3A71_01210"/>
<reference evidence="2 3" key="1">
    <citation type="journal article" date="2016" name="Nat. Commun.">
        <title>Thousands of microbial genomes shed light on interconnected biogeochemical processes in an aquifer system.</title>
        <authorList>
            <person name="Anantharaman K."/>
            <person name="Brown C.T."/>
            <person name="Hug L.A."/>
            <person name="Sharon I."/>
            <person name="Castelle C.J."/>
            <person name="Probst A.J."/>
            <person name="Thomas B.C."/>
            <person name="Singh A."/>
            <person name="Wilkins M.J."/>
            <person name="Karaoz U."/>
            <person name="Brodie E.L."/>
            <person name="Williams K.H."/>
            <person name="Hubbard S.S."/>
            <person name="Banfield J.F."/>
        </authorList>
    </citation>
    <scope>NUCLEOTIDE SEQUENCE [LARGE SCALE GENOMIC DNA]</scope>
</reference>
<dbReference type="EMBL" id="MEZX01000002">
    <property type="protein sequence ID" value="OGD64656.1"/>
    <property type="molecule type" value="Genomic_DNA"/>
</dbReference>
<sequence length="475" mass="51273">MTRKYKIIIRKLSPGFYLPLILGFAAIVMIIGMSIISFTYSNMSVVKRQSNSNSALSVAEGGINYYLWHLSHNNKDYCDGNACSGNGPFGPYTHELKDTLGNVIGSYTLTITPPVSNGATVTVRAEGVATTGEKRTVVASLGIPSFAQYSFVTNSEAWFGDTEATNGLVHSNRGIHYDGVANGVVSSAVNTYVPASCFGGNGQTKNGIWGTGGPTSYWTFPVPQVDFNQLTSDLSNLQTLAQTDGLHLPTLVDNRGRKTYSGYAIRFNAGNTITVGRVTSAQDNGSAGGCAAHSRHNSLMQSVLWENSNRSYPTNGIIYVADNAWVWGTIGGRITLASGRLPDTPSTNTNIYLQNDILYTVKDGSVALGLISQSDLVVNSSSESDLEIDAYLLSQKGKVFRPYYYNNIKTKISIYGGVASNSWWTWSWVNGSGTVVSGYVNTIQTYDSYLALSPPPQFPTTGSFAILSWKEEPIL</sequence>
<evidence type="ECO:0000256" key="1">
    <source>
        <dbReference type="SAM" id="Phobius"/>
    </source>
</evidence>
<comment type="caution">
    <text evidence="2">The sequence shown here is derived from an EMBL/GenBank/DDBJ whole genome shotgun (WGS) entry which is preliminary data.</text>
</comment>
<evidence type="ECO:0000313" key="3">
    <source>
        <dbReference type="Proteomes" id="UP000177481"/>
    </source>
</evidence>
<evidence type="ECO:0000313" key="2">
    <source>
        <dbReference type="EMBL" id="OGD64656.1"/>
    </source>
</evidence>
<protein>
    <submittedName>
        <fullName evidence="2">Uncharacterized protein</fullName>
    </submittedName>
</protein>
<name>A0A1F5EBL4_9BACT</name>
<dbReference type="Proteomes" id="UP000177481">
    <property type="component" value="Unassembled WGS sequence"/>
</dbReference>
<keyword evidence="1" id="KW-0812">Transmembrane</keyword>
<gene>
    <name evidence="2" type="ORF">A3A71_01210</name>
</gene>
<keyword evidence="1" id="KW-1133">Transmembrane helix</keyword>